<keyword evidence="3" id="KW-1185">Reference proteome</keyword>
<accession>A0ABT7XIS7</accession>
<dbReference type="InterPro" id="IPR009305">
    <property type="entry name" value="Mpo1-like"/>
</dbReference>
<organism evidence="2 3">
    <name type="scientific">Crenobacter oryzisoli</name>
    <dbReference type="NCBI Taxonomy" id="3056844"/>
    <lineage>
        <taxon>Bacteria</taxon>
        <taxon>Pseudomonadati</taxon>
        <taxon>Pseudomonadota</taxon>
        <taxon>Betaproteobacteria</taxon>
        <taxon>Neisseriales</taxon>
        <taxon>Neisseriaceae</taxon>
        <taxon>Crenobacter</taxon>
    </lineage>
</organism>
<dbReference type="EMBL" id="JAUEDK010000003">
    <property type="protein sequence ID" value="MDN0073699.1"/>
    <property type="molecule type" value="Genomic_DNA"/>
</dbReference>
<dbReference type="PANTHER" id="PTHR28026">
    <property type="entry name" value="DUF962 DOMAIN PROTEIN (AFU_ORTHOLOGUE AFUA_8G05310)"/>
    <property type="match status" value="1"/>
</dbReference>
<comment type="caution">
    <text evidence="2">The sequence shown here is derived from an EMBL/GenBank/DDBJ whole genome shotgun (WGS) entry which is preliminary data.</text>
</comment>
<feature type="transmembrane region" description="Helical" evidence="1">
    <location>
        <begin position="132"/>
        <end position="152"/>
    </location>
</feature>
<evidence type="ECO:0000256" key="1">
    <source>
        <dbReference type="SAM" id="Phobius"/>
    </source>
</evidence>
<dbReference type="RefSeq" id="WP_289828231.1">
    <property type="nucleotide sequence ID" value="NZ_JAUEDK010000003.1"/>
</dbReference>
<keyword evidence="1" id="KW-0472">Membrane</keyword>
<feature type="transmembrane region" description="Helical" evidence="1">
    <location>
        <begin position="79"/>
        <end position="98"/>
    </location>
</feature>
<keyword evidence="1" id="KW-0812">Transmembrane</keyword>
<feature type="transmembrane region" description="Helical" evidence="1">
    <location>
        <begin position="105"/>
        <end position="126"/>
    </location>
</feature>
<evidence type="ECO:0000313" key="2">
    <source>
        <dbReference type="EMBL" id="MDN0073699.1"/>
    </source>
</evidence>
<sequence length="159" mass="17917">MTMREWLMLYGESHQHPINIVIHKVCVPVIVFTVLGLLWCVPLPPAWRTLLVFNGVGYANLATLAVLLGLVFYSRLSTPITIGMAMLTFTMLLILGLMEKHAVDLLTLSMAAFAIAWVCQFIGHKIEGQQPSFFRDLQFLLIGPAWTLVPLYRRLGISY</sequence>
<dbReference type="Pfam" id="PF06127">
    <property type="entry name" value="Mpo1-like"/>
    <property type="match status" value="1"/>
</dbReference>
<dbReference type="Proteomes" id="UP001168540">
    <property type="component" value="Unassembled WGS sequence"/>
</dbReference>
<evidence type="ECO:0000313" key="3">
    <source>
        <dbReference type="Proteomes" id="UP001168540"/>
    </source>
</evidence>
<keyword evidence="1" id="KW-1133">Transmembrane helix</keyword>
<proteinExistence type="predicted"/>
<name>A0ABT7XIS7_9NEIS</name>
<feature type="transmembrane region" description="Helical" evidence="1">
    <location>
        <begin position="20"/>
        <end position="39"/>
    </location>
</feature>
<protein>
    <submittedName>
        <fullName evidence="2">DUF962 domain-containing protein</fullName>
    </submittedName>
</protein>
<gene>
    <name evidence="2" type="ORF">QU481_02170</name>
</gene>
<feature type="transmembrane region" description="Helical" evidence="1">
    <location>
        <begin position="51"/>
        <end position="73"/>
    </location>
</feature>
<reference evidence="2" key="1">
    <citation type="submission" date="2023-06" db="EMBL/GenBank/DDBJ databases">
        <authorList>
            <person name="Zhang S."/>
        </authorList>
    </citation>
    <scope>NUCLEOTIDE SEQUENCE</scope>
    <source>
        <strain evidence="2">SG2303</strain>
    </source>
</reference>
<dbReference type="PANTHER" id="PTHR28026:SF9">
    <property type="entry name" value="2-HYDROXY-PALMITIC ACID DIOXYGENASE MPO1"/>
    <property type="match status" value="1"/>
</dbReference>